<feature type="region of interest" description="Disordered" evidence="2">
    <location>
        <begin position="27"/>
        <end position="49"/>
    </location>
</feature>
<evidence type="ECO:0000313" key="4">
    <source>
        <dbReference type="EMBL" id="ROW10945.1"/>
    </source>
</evidence>
<feature type="compositionally biased region" description="Basic and acidic residues" evidence="2">
    <location>
        <begin position="65"/>
        <end position="90"/>
    </location>
</feature>
<evidence type="ECO:0000256" key="2">
    <source>
        <dbReference type="SAM" id="MobiDB-lite"/>
    </source>
</evidence>
<keyword evidence="1" id="KW-0479">Metal-binding</keyword>
<dbReference type="EMBL" id="LKEA01000002">
    <property type="protein sequence ID" value="ROW10945.1"/>
    <property type="molecule type" value="Genomic_DNA"/>
</dbReference>
<name>A0A423X4T4_9PEZI</name>
<feature type="compositionally biased region" description="Polar residues" evidence="2">
    <location>
        <begin position="262"/>
        <end position="288"/>
    </location>
</feature>
<dbReference type="PROSITE" id="PS00028">
    <property type="entry name" value="ZINC_FINGER_C2H2_1"/>
    <property type="match status" value="1"/>
</dbReference>
<feature type="compositionally biased region" description="Polar residues" evidence="2">
    <location>
        <begin position="191"/>
        <end position="200"/>
    </location>
</feature>
<dbReference type="STRING" id="356882.A0A423X4T4"/>
<reference evidence="4 5" key="1">
    <citation type="submission" date="2015-09" db="EMBL/GenBank/DDBJ databases">
        <title>Host preference determinants of Valsa canker pathogens revealed by comparative genomics.</title>
        <authorList>
            <person name="Yin Z."/>
            <person name="Huang L."/>
        </authorList>
    </citation>
    <scope>NUCLEOTIDE SEQUENCE [LARGE SCALE GENOMIC DNA]</scope>
    <source>
        <strain evidence="4 5">03-1</strain>
    </source>
</reference>
<keyword evidence="1" id="KW-0863">Zinc-finger</keyword>
<accession>A0A423X4T4</accession>
<evidence type="ECO:0000313" key="5">
    <source>
        <dbReference type="Proteomes" id="UP000283895"/>
    </source>
</evidence>
<feature type="compositionally biased region" description="Basic residues" evidence="2">
    <location>
        <begin position="865"/>
        <end position="874"/>
    </location>
</feature>
<feature type="compositionally biased region" description="Basic and acidic residues" evidence="2">
    <location>
        <begin position="781"/>
        <end position="790"/>
    </location>
</feature>
<feature type="region of interest" description="Disordered" evidence="2">
    <location>
        <begin position="65"/>
        <end position="106"/>
    </location>
</feature>
<feature type="compositionally biased region" description="Polar residues" evidence="2">
    <location>
        <begin position="224"/>
        <end position="237"/>
    </location>
</feature>
<keyword evidence="5" id="KW-1185">Reference proteome</keyword>
<keyword evidence="1" id="KW-0862">Zinc</keyword>
<dbReference type="PROSITE" id="PS50103">
    <property type="entry name" value="ZF_C3H1"/>
    <property type="match status" value="1"/>
</dbReference>
<dbReference type="GO" id="GO:0008270">
    <property type="term" value="F:zinc ion binding"/>
    <property type="evidence" value="ECO:0007669"/>
    <property type="project" value="UniProtKB-KW"/>
</dbReference>
<feature type="region of interest" description="Disordered" evidence="2">
    <location>
        <begin position="833"/>
        <end position="894"/>
    </location>
</feature>
<dbReference type="InterPro" id="IPR000571">
    <property type="entry name" value="Znf_CCCH"/>
</dbReference>
<feature type="zinc finger region" description="C3H1-type" evidence="1">
    <location>
        <begin position="813"/>
        <end position="844"/>
    </location>
</feature>
<dbReference type="OrthoDB" id="5229947at2759"/>
<gene>
    <name evidence="4" type="ORF">VMCG_01375</name>
</gene>
<protein>
    <recommendedName>
        <fullName evidence="3">C3H1-type domain-containing protein</fullName>
    </recommendedName>
</protein>
<organism evidence="4 5">
    <name type="scientific">Cytospora schulzeri</name>
    <dbReference type="NCBI Taxonomy" id="448051"/>
    <lineage>
        <taxon>Eukaryota</taxon>
        <taxon>Fungi</taxon>
        <taxon>Dikarya</taxon>
        <taxon>Ascomycota</taxon>
        <taxon>Pezizomycotina</taxon>
        <taxon>Sordariomycetes</taxon>
        <taxon>Sordariomycetidae</taxon>
        <taxon>Diaporthales</taxon>
        <taxon>Cytosporaceae</taxon>
        <taxon>Cytospora</taxon>
    </lineage>
</organism>
<feature type="compositionally biased region" description="Polar residues" evidence="2">
    <location>
        <begin position="791"/>
        <end position="800"/>
    </location>
</feature>
<dbReference type="Proteomes" id="UP000283895">
    <property type="component" value="Unassembled WGS sequence"/>
</dbReference>
<evidence type="ECO:0000256" key="1">
    <source>
        <dbReference type="PROSITE-ProRule" id="PRU00723"/>
    </source>
</evidence>
<dbReference type="InterPro" id="IPR013087">
    <property type="entry name" value="Znf_C2H2_type"/>
</dbReference>
<evidence type="ECO:0000259" key="3">
    <source>
        <dbReference type="PROSITE" id="PS50103"/>
    </source>
</evidence>
<feature type="region of interest" description="Disordered" evidence="2">
    <location>
        <begin position="505"/>
        <end position="527"/>
    </location>
</feature>
<feature type="region of interest" description="Disordered" evidence="2">
    <location>
        <begin position="726"/>
        <end position="815"/>
    </location>
</feature>
<comment type="caution">
    <text evidence="4">The sequence shown here is derived from an EMBL/GenBank/DDBJ whole genome shotgun (WGS) entry which is preliminary data.</text>
</comment>
<feature type="compositionally biased region" description="Basic and acidic residues" evidence="2">
    <location>
        <begin position="745"/>
        <end position="764"/>
    </location>
</feature>
<sequence length="894" mass="100272">MEQVDSPSNEELEAEAVRRFEEYQAIKTKHQRRKNDLEQTLEREKRRIDGEVQSMRDQLEEELQGHIKDHAAAVDDERRRYHAELKEARRQSGPGRQPDHTPSTEEMEAEEMRLFEAFQRMRTAHEKQVNSLQQILGIKRVSIQERMGELRKRTTPSLAGHTARMEMENLRYMAELREFRRQRSQGCPAESNLQYSNPNGQPLARGSPAAENTTHDLPAEGSVTARSFPSQEQSPGQPQHGAESRHSLGGTKALGSPLRGLTPQQQEEVHLPSSSSSVIQQPNTAQTPPANPSHIQSDRRGRWHTFGPELGPASGVTGADPATPPPPSSVPGGGLDTAQCPQHRSGEPRSIEKAPTGDLHVKTPESRPNLLLDRDAQAEPGTSKRAYGNRSEGLSPEPGRPATKKHKTTKTILFNEVNAEMKDWRVEEIYIIIEYPVKSNKWYILRCQKCGLICFTAQGAAKHLSGKTHGAERRWDLAVEELGVQVVDCGEEKARRNNAAFEEACKQGHQPKSRLDRRTWASNGSRHHGSIASCGRDRGVGWPKGWLDDSDSDYVPSDGEVHEPIPKGEQESEPFLGVAEPVAGELYQVYWEEDETWYPVTVLPLGSLREIGIAGNLRDLGLILTIPSCYEVGGDGFDIVGWKPHVQASGPPASERQFPCLFFDEDFEVPLTGRFAPPDGPHYAWLSAKDLRYIDYRQPGGHIINTAGRTAAKNFRKRLMMMRDPRPAAQPEADMVGQGSISMPRDQDRGHAVSSEDARADKTSVVHQRLQGGSTSPVLLELDRPTDQDQRQAPIQSRQGPTALKATPSGPREKEKVYCRSWIRRGCCDHSRRSNGCKFKHEMPDSQTRRSLGLGEDLPRWWRKEQKRKRHRRSPSRDVFPALRPGSQRWTPGN</sequence>
<dbReference type="AlphaFoldDB" id="A0A423X4T4"/>
<proteinExistence type="predicted"/>
<feature type="region of interest" description="Disordered" evidence="2">
    <location>
        <begin position="181"/>
        <end position="407"/>
    </location>
</feature>
<feature type="domain" description="C3H1-type" evidence="3">
    <location>
        <begin position="813"/>
        <end position="844"/>
    </location>
</feature>
<feature type="compositionally biased region" description="Basic and acidic residues" evidence="2">
    <location>
        <begin position="34"/>
        <end position="49"/>
    </location>
</feature>
<feature type="compositionally biased region" description="Basic and acidic residues" evidence="2">
    <location>
        <begin position="839"/>
        <end position="848"/>
    </location>
</feature>